<keyword evidence="2" id="KW-0030">Aminoacyl-tRNA synthetase</keyword>
<reference evidence="5 6" key="1">
    <citation type="journal article" date="2019" name="Extremophiles">
        <title>Biogeography of thermophiles and predominance of Thermus scotoductus in domestic water heaters.</title>
        <authorList>
            <person name="Wilpiszeski R.L."/>
            <person name="Zhang Z."/>
            <person name="House C.H."/>
        </authorList>
    </citation>
    <scope>NUCLEOTIDE SEQUENCE [LARGE SCALE GENOMIC DNA]</scope>
    <source>
        <strain evidence="5 6">28_S28</strain>
    </source>
</reference>
<dbReference type="PANTHER" id="PTHR43707">
    <property type="entry name" value="HISTIDYL-TRNA SYNTHETASE"/>
    <property type="match status" value="1"/>
</dbReference>
<dbReference type="SUPFAM" id="SSF55681">
    <property type="entry name" value="Class II aaRS and biotin synthetases"/>
    <property type="match status" value="1"/>
</dbReference>
<dbReference type="GO" id="GO:0006427">
    <property type="term" value="P:histidyl-tRNA aminoacylation"/>
    <property type="evidence" value="ECO:0007669"/>
    <property type="project" value="TreeGrafter"/>
</dbReference>
<organism evidence="5 6">
    <name type="scientific">Thermus scotoductus</name>
    <dbReference type="NCBI Taxonomy" id="37636"/>
    <lineage>
        <taxon>Bacteria</taxon>
        <taxon>Thermotogati</taxon>
        <taxon>Deinococcota</taxon>
        <taxon>Deinococci</taxon>
        <taxon>Thermales</taxon>
        <taxon>Thermaceae</taxon>
        <taxon>Thermus</taxon>
    </lineage>
</organism>
<dbReference type="EMBL" id="PELV01000105">
    <property type="protein sequence ID" value="RTH19422.1"/>
    <property type="molecule type" value="Genomic_DNA"/>
</dbReference>
<evidence type="ECO:0000256" key="3">
    <source>
        <dbReference type="ARBA" id="ARBA00030619"/>
    </source>
</evidence>
<dbReference type="InterPro" id="IPR036621">
    <property type="entry name" value="Anticodon-bd_dom_sf"/>
</dbReference>
<dbReference type="CDD" id="cd00859">
    <property type="entry name" value="HisRS_anticodon"/>
    <property type="match status" value="1"/>
</dbReference>
<dbReference type="InterPro" id="IPR033656">
    <property type="entry name" value="HisRS_anticodon"/>
</dbReference>
<evidence type="ECO:0000256" key="1">
    <source>
        <dbReference type="ARBA" id="ARBA00008226"/>
    </source>
</evidence>
<evidence type="ECO:0000313" key="6">
    <source>
        <dbReference type="Proteomes" id="UP000287439"/>
    </source>
</evidence>
<proteinExistence type="inferred from homology"/>
<dbReference type="PANTHER" id="PTHR43707:SF1">
    <property type="entry name" value="HISTIDINE--TRNA LIGASE, MITOCHONDRIAL-RELATED"/>
    <property type="match status" value="1"/>
</dbReference>
<accession>A0A430RMX7</accession>
<evidence type="ECO:0000259" key="4">
    <source>
        <dbReference type="Pfam" id="PF03129"/>
    </source>
</evidence>
<dbReference type="GO" id="GO:0005737">
    <property type="term" value="C:cytoplasm"/>
    <property type="evidence" value="ECO:0007669"/>
    <property type="project" value="InterPro"/>
</dbReference>
<dbReference type="RefSeq" id="WP_253718872.1">
    <property type="nucleotide sequence ID" value="NZ_PELV01000105.1"/>
</dbReference>
<feature type="domain" description="Anticodon-binding" evidence="4">
    <location>
        <begin position="44"/>
        <end position="131"/>
    </location>
</feature>
<name>A0A430RMX7_THESC</name>
<evidence type="ECO:0000256" key="2">
    <source>
        <dbReference type="ARBA" id="ARBA00023146"/>
    </source>
</evidence>
<dbReference type="InterPro" id="IPR004516">
    <property type="entry name" value="HisRS/HisZ"/>
</dbReference>
<comment type="similarity">
    <text evidence="1">Belongs to the class-II aminoacyl-tRNA synthetase family.</text>
</comment>
<dbReference type="SUPFAM" id="SSF52954">
    <property type="entry name" value="Class II aaRS ABD-related"/>
    <property type="match status" value="1"/>
</dbReference>
<dbReference type="GO" id="GO:0004821">
    <property type="term" value="F:histidine-tRNA ligase activity"/>
    <property type="evidence" value="ECO:0007669"/>
    <property type="project" value="TreeGrafter"/>
</dbReference>
<dbReference type="AlphaFoldDB" id="A0A430RMX7"/>
<keyword evidence="5" id="KW-0436">Ligase</keyword>
<sequence>RYDGLSELLGGPRVPGVGFAFGVERVALALEAEGFCLPEEKGPDVYLIPLVEEAVAEAFYLAEALRPRIRAEYALSPKKPGKGVEEALKRNAAFVGFLGEDELKTGEVTLKRLATGEQVRLPQREALGFLLSALA</sequence>
<dbReference type="Pfam" id="PF03129">
    <property type="entry name" value="HGTP_anticodon"/>
    <property type="match status" value="1"/>
</dbReference>
<dbReference type="InterPro" id="IPR045864">
    <property type="entry name" value="aa-tRNA-synth_II/BPL/LPL"/>
</dbReference>
<dbReference type="Gene3D" id="3.30.930.10">
    <property type="entry name" value="Bira Bifunctional Protein, Domain 2"/>
    <property type="match status" value="1"/>
</dbReference>
<feature type="non-terminal residue" evidence="5">
    <location>
        <position position="1"/>
    </location>
</feature>
<dbReference type="Gene3D" id="3.40.50.800">
    <property type="entry name" value="Anticodon-binding domain"/>
    <property type="match status" value="1"/>
</dbReference>
<evidence type="ECO:0000313" key="5">
    <source>
        <dbReference type="EMBL" id="RTH19422.1"/>
    </source>
</evidence>
<dbReference type="InterPro" id="IPR004154">
    <property type="entry name" value="Anticodon-bd"/>
</dbReference>
<protein>
    <recommendedName>
        <fullName evidence="3">Histidyl-tRNA synthetase</fullName>
    </recommendedName>
</protein>
<comment type="caution">
    <text evidence="5">The sequence shown here is derived from an EMBL/GenBank/DDBJ whole genome shotgun (WGS) entry which is preliminary data.</text>
</comment>
<gene>
    <name evidence="5" type="ORF">CSW41_04050</name>
</gene>
<dbReference type="Proteomes" id="UP000287439">
    <property type="component" value="Unassembled WGS sequence"/>
</dbReference>